<dbReference type="Proteomes" id="UP001596417">
    <property type="component" value="Unassembled WGS sequence"/>
</dbReference>
<reference evidence="2" key="1">
    <citation type="journal article" date="2014" name="Int. J. Syst. Evol. Microbiol.">
        <title>Complete genome sequence of Corynebacterium casei LMG S-19264T (=DSM 44701T), isolated from a smear-ripened cheese.</title>
        <authorList>
            <consortium name="US DOE Joint Genome Institute (JGI-PGF)"/>
            <person name="Walter F."/>
            <person name="Albersmeier A."/>
            <person name="Kalinowski J."/>
            <person name="Ruckert C."/>
        </authorList>
    </citation>
    <scope>NUCLEOTIDE SEQUENCE [LARGE SCALE GENOMIC DNA]</scope>
    <source>
        <strain evidence="2">NBRC 107106</strain>
    </source>
</reference>
<dbReference type="EMBL" id="JBHTAX010000004">
    <property type="protein sequence ID" value="MFC7192489.1"/>
    <property type="molecule type" value="Genomic_DNA"/>
</dbReference>
<name>A0ABD5YRP4_9EURY</name>
<dbReference type="GeneID" id="76202171"/>
<organism evidence="2 4">
    <name type="scientific">Halocatena marina</name>
    <dbReference type="NCBI Taxonomy" id="2934937"/>
    <lineage>
        <taxon>Archaea</taxon>
        <taxon>Methanobacteriati</taxon>
        <taxon>Methanobacteriota</taxon>
        <taxon>Stenosarchaea group</taxon>
        <taxon>Halobacteria</taxon>
        <taxon>Halobacteriales</taxon>
        <taxon>Natronomonadaceae</taxon>
        <taxon>Halocatena</taxon>
    </lineage>
</organism>
<evidence type="ECO:0000313" key="3">
    <source>
        <dbReference type="EMBL" id="MFC7192489.1"/>
    </source>
</evidence>
<sequence length="171" mass="19217">MTENEHTSTTPTASENRQIDSLVEQVITTVSSWPAVVVGKGQFNSTTFQIGQPDEARRQSEIGHVHQHPWGLVDISYPQSLREQLLVEGHTEKHHVVPERATTFALESEDDIEQAVFLLRLSYLYHVSSLDRETDTDEQVEIMDLDVAAEISKLQLSDELHTVVTGLISVE</sequence>
<evidence type="ECO:0000313" key="4">
    <source>
        <dbReference type="Proteomes" id="UP001596417"/>
    </source>
</evidence>
<dbReference type="AlphaFoldDB" id="A0ABD5YRP4"/>
<dbReference type="EMBL" id="JBHTAX010000004">
    <property type="protein sequence ID" value="MFC7192074.1"/>
    <property type="molecule type" value="Genomic_DNA"/>
</dbReference>
<comment type="caution">
    <text evidence="2">The sequence shown here is derived from an EMBL/GenBank/DDBJ whole genome shotgun (WGS) entry which is preliminary data.</text>
</comment>
<dbReference type="InterPro" id="IPR040841">
    <property type="entry name" value="Luciferase_dom"/>
</dbReference>
<proteinExistence type="predicted"/>
<accession>A0ABD5YRP4</accession>
<evidence type="ECO:0000259" key="1">
    <source>
        <dbReference type="Pfam" id="PF17648"/>
    </source>
</evidence>
<feature type="domain" description="Luciferase" evidence="1">
    <location>
        <begin position="60"/>
        <end position="122"/>
    </location>
</feature>
<keyword evidence="4" id="KW-1185">Reference proteome</keyword>
<reference evidence="4" key="2">
    <citation type="journal article" date="2019" name="Int. J. Syst. Evol. Microbiol.">
        <title>The Global Catalogue of Microorganisms (GCM) 10K type strain sequencing project: providing services to taxonomists for standard genome sequencing and annotation.</title>
        <authorList>
            <consortium name="The Broad Institute Genomics Platform"/>
            <consortium name="The Broad Institute Genome Sequencing Center for Infectious Disease"/>
            <person name="Wu L."/>
            <person name="Ma J."/>
        </authorList>
    </citation>
    <scope>NUCLEOTIDE SEQUENCE [LARGE SCALE GENOMIC DNA]</scope>
    <source>
        <strain evidence="4">RDMS1</strain>
    </source>
</reference>
<dbReference type="RefSeq" id="WP_248910044.1">
    <property type="nucleotide sequence ID" value="NZ_CP109980.1"/>
</dbReference>
<dbReference type="Pfam" id="PF17648">
    <property type="entry name" value="Luciferase"/>
    <property type="match status" value="1"/>
</dbReference>
<protein>
    <submittedName>
        <fullName evidence="2">Luciferase family protein</fullName>
    </submittedName>
</protein>
<reference evidence="2" key="3">
    <citation type="submission" date="2024-09" db="EMBL/GenBank/DDBJ databases">
        <authorList>
            <person name="Sun Q."/>
        </authorList>
    </citation>
    <scope>NUCLEOTIDE SEQUENCE</scope>
    <source>
        <strain evidence="2">NBRC 107106</strain>
    </source>
</reference>
<evidence type="ECO:0000313" key="2">
    <source>
        <dbReference type="EMBL" id="MFC7192074.1"/>
    </source>
</evidence>
<gene>
    <name evidence="2" type="ORF">ACFQL7_21220</name>
    <name evidence="3" type="ORF">ACFQL7_23515</name>
</gene>